<dbReference type="HOGENOM" id="CLU_121222_0_0_9"/>
<dbReference type="AlphaFoldDB" id="Q8E4N0"/>
<name>Q8E4N0_STRA3</name>
<dbReference type="KEGG" id="san:gbs1371"/>
<sequence length="140" mass="16635">MILDKSQTKTLENLEDKWTLSVWDSLVRHFHSQADDWDLRILEELSSLNLLERPNRSNHVFYFWKTSRAYSVTTRERHFEQSSLHWMSWGMMSSGRCLTVRISKSPKTERGYFLSDILEDTVPDSYFLSDEKVAQLILKD</sequence>
<accession>Q8E4N0</accession>
<dbReference type="EMBL" id="AL766850">
    <property type="protein sequence ID" value="CAD47030.1"/>
    <property type="molecule type" value="Genomic_DNA"/>
</dbReference>
<protein>
    <submittedName>
        <fullName evidence="1">Uncharacterized protein</fullName>
    </submittedName>
</protein>
<reference evidence="1" key="1">
    <citation type="journal article" date="2002" name="Mol. Microbiol.">
        <title>Genome sequence of Streptococcus agalactiae, a pathogen causing invasive neonatal disease.</title>
        <authorList>
            <person name="Glaser P."/>
            <person name="Rusniok C."/>
            <person name="Buchrieser C."/>
            <person name="Chevalier F."/>
            <person name="Frangeul L."/>
            <person name="Msadek T."/>
            <person name="Zouine M."/>
            <person name="Couve E."/>
            <person name="Lalioui L."/>
            <person name="Poyart C."/>
            <person name="Trieu-Cuot P."/>
            <person name="Kunst F."/>
        </authorList>
    </citation>
    <scope>NUCLEOTIDE SEQUENCE [LARGE SCALE GENOMIC DNA]</scope>
    <source>
        <strain evidence="1">NEM316</strain>
    </source>
</reference>
<dbReference type="eggNOG" id="COG0270">
    <property type="taxonomic scope" value="Bacteria"/>
</dbReference>
<proteinExistence type="predicted"/>
<organism evidence="1">
    <name type="scientific">Streptococcus agalactiae serotype III (strain NEM316)</name>
    <dbReference type="NCBI Taxonomy" id="211110"/>
    <lineage>
        <taxon>Bacteria</taxon>
        <taxon>Bacillati</taxon>
        <taxon>Bacillota</taxon>
        <taxon>Bacilli</taxon>
        <taxon>Lactobacillales</taxon>
        <taxon>Streptococcaceae</taxon>
        <taxon>Streptococcus</taxon>
    </lineage>
</organism>
<evidence type="ECO:0000313" key="1">
    <source>
        <dbReference type="EMBL" id="CAD47030.1"/>
    </source>
</evidence>
<dbReference type="REBASE" id="6675">
    <property type="entry name" value="M.SagNORF1370P"/>
</dbReference>
<dbReference type="Proteomes" id="UP000000823">
    <property type="component" value="Chromosome"/>
</dbReference>
<gene>
    <name evidence="1" type="ordered locus">gbs1371</name>
</gene>